<dbReference type="InterPro" id="IPR029044">
    <property type="entry name" value="Nucleotide-diphossugar_trans"/>
</dbReference>
<dbReference type="OrthoDB" id="8936324at2"/>
<feature type="domain" description="Glycosyltransferase 2-like" evidence="2">
    <location>
        <begin position="74"/>
        <end position="240"/>
    </location>
</feature>
<dbReference type="Proteomes" id="UP000193834">
    <property type="component" value="Unassembled WGS sequence"/>
</dbReference>
<dbReference type="AlphaFoldDB" id="A0A1X7LS92"/>
<dbReference type="GO" id="GO:0016740">
    <property type="term" value="F:transferase activity"/>
    <property type="evidence" value="ECO:0007669"/>
    <property type="project" value="UniProtKB-KW"/>
</dbReference>
<dbReference type="SUPFAM" id="SSF53448">
    <property type="entry name" value="Nucleotide-diphospho-sugar transferases"/>
    <property type="match status" value="1"/>
</dbReference>
<dbReference type="STRING" id="1852522.SAMN06295960_4212"/>
<accession>A0A1X7LS92</accession>
<proteinExistence type="predicted"/>
<dbReference type="InterPro" id="IPR001173">
    <property type="entry name" value="Glyco_trans_2-like"/>
</dbReference>
<dbReference type="PANTHER" id="PTHR43179">
    <property type="entry name" value="RHAMNOSYLTRANSFERASE WBBL"/>
    <property type="match status" value="1"/>
</dbReference>
<evidence type="ECO:0000256" key="1">
    <source>
        <dbReference type="SAM" id="MobiDB-lite"/>
    </source>
</evidence>
<dbReference type="Gene3D" id="3.90.550.10">
    <property type="entry name" value="Spore Coat Polysaccharide Biosynthesis Protein SpsA, Chain A"/>
    <property type="match status" value="1"/>
</dbReference>
<dbReference type="CDD" id="cd04186">
    <property type="entry name" value="GT_2_like_c"/>
    <property type="match status" value="1"/>
</dbReference>
<evidence type="ECO:0000313" key="3">
    <source>
        <dbReference type="EMBL" id="SMG56695.1"/>
    </source>
</evidence>
<evidence type="ECO:0000259" key="2">
    <source>
        <dbReference type="Pfam" id="PF00535"/>
    </source>
</evidence>
<dbReference type="EMBL" id="FXAZ01000007">
    <property type="protein sequence ID" value="SMG56695.1"/>
    <property type="molecule type" value="Genomic_DNA"/>
</dbReference>
<dbReference type="Pfam" id="PF00535">
    <property type="entry name" value="Glycos_transf_2"/>
    <property type="match status" value="1"/>
</dbReference>
<protein>
    <submittedName>
        <fullName evidence="3">Glycosyltransferase, GT2 family</fullName>
    </submittedName>
</protein>
<dbReference type="RefSeq" id="WP_085497687.1">
    <property type="nucleotide sequence ID" value="NZ_FXAZ01000007.1"/>
</dbReference>
<organism evidence="3 4">
    <name type="scientific">Paenibacillus aquistagni</name>
    <dbReference type="NCBI Taxonomy" id="1852522"/>
    <lineage>
        <taxon>Bacteria</taxon>
        <taxon>Bacillati</taxon>
        <taxon>Bacillota</taxon>
        <taxon>Bacilli</taxon>
        <taxon>Bacillales</taxon>
        <taxon>Paenibacillaceae</taxon>
        <taxon>Paenibacillus</taxon>
    </lineage>
</organism>
<feature type="region of interest" description="Disordered" evidence="1">
    <location>
        <begin position="1"/>
        <end position="31"/>
    </location>
</feature>
<keyword evidence="3" id="KW-0808">Transferase</keyword>
<gene>
    <name evidence="3" type="ORF">SAMN06295960_4212</name>
</gene>
<name>A0A1X7LS92_9BACL</name>
<sequence length="467" mass="52404">MAKLLKKARTRNRPRRSLKRKPKRLVKGKSKVKAKVPTRTVIHNDEYEHGYALGYAEGLRRGQDEYEAPLDGTSIIIANYNKLDLLKQCLDSIRMHTPNPHEIIVVDNASTDGSAQFLESCSGKLRYHIHEVNRGFSGAVNTGLMMAKGRTICILNNDIIVTKNWLTNLLNALNSDSNIGIVGPVTNYIGGPQQIQVPYSNLQGMQVFAARHNVANSSLWQSVDRLVGFCYLLRRETFEAVGYMDEGFAIGNFEDDDYIIRTRLTGRRLVIARDCFIHHVGSQSMKALGERLQEVNDKNAAFFSAKWANAHDWVSRVRAHSTRSVLRAQSFYPSHVAATGLSDTIYWIEHGTKYPLTGPVHIPVVKLSQMDLLGFGTGPVMDAKTAAVKWNEQSAPDGSIPDGGIFTTENGRWFQRQGSSFHEFVSQHAIARWSMEGRVTHRSEADRHKLQEGMPIIAAPMIYSYHL</sequence>
<reference evidence="3 4" key="1">
    <citation type="submission" date="2017-04" db="EMBL/GenBank/DDBJ databases">
        <authorList>
            <person name="Afonso C.L."/>
            <person name="Miller P.J."/>
            <person name="Scott M.A."/>
            <person name="Spackman E."/>
            <person name="Goraichik I."/>
            <person name="Dimitrov K.M."/>
            <person name="Suarez D.L."/>
            <person name="Swayne D.E."/>
        </authorList>
    </citation>
    <scope>NUCLEOTIDE SEQUENCE [LARGE SCALE GENOMIC DNA]</scope>
    <source>
        <strain evidence="3 4">11</strain>
    </source>
</reference>
<evidence type="ECO:0000313" key="4">
    <source>
        <dbReference type="Proteomes" id="UP000193834"/>
    </source>
</evidence>
<dbReference type="PANTHER" id="PTHR43179:SF7">
    <property type="entry name" value="RHAMNOSYLTRANSFERASE WBBL"/>
    <property type="match status" value="1"/>
</dbReference>
<keyword evidence="4" id="KW-1185">Reference proteome</keyword>